<dbReference type="InterPro" id="IPR025724">
    <property type="entry name" value="GAG-pre-integrase_dom"/>
</dbReference>
<dbReference type="InterPro" id="IPR013103">
    <property type="entry name" value="RVT_2"/>
</dbReference>
<evidence type="ECO:0000256" key="2">
    <source>
        <dbReference type="ARBA" id="ARBA00022723"/>
    </source>
</evidence>
<dbReference type="InterPro" id="IPR001584">
    <property type="entry name" value="Integrase_cat-core"/>
</dbReference>
<evidence type="ECO:0000256" key="1">
    <source>
        <dbReference type="ARBA" id="ARBA00022670"/>
    </source>
</evidence>
<evidence type="ECO:0000256" key="5">
    <source>
        <dbReference type="SAM" id="MobiDB-lite"/>
    </source>
</evidence>
<dbReference type="InterPro" id="IPR057670">
    <property type="entry name" value="SH3_retrovirus"/>
</dbReference>
<dbReference type="EMBL" id="CP144746">
    <property type="protein sequence ID" value="WVZ61109.1"/>
    <property type="molecule type" value="Genomic_DNA"/>
</dbReference>
<keyword evidence="1" id="KW-0645">Protease</keyword>
<dbReference type="InterPro" id="IPR012337">
    <property type="entry name" value="RNaseH-like_sf"/>
</dbReference>
<dbReference type="Pfam" id="PF13976">
    <property type="entry name" value="gag_pre-integrs"/>
    <property type="match status" value="1"/>
</dbReference>
<keyword evidence="2" id="KW-0479">Metal-binding</keyword>
<evidence type="ECO:0000313" key="8">
    <source>
        <dbReference type="Proteomes" id="UP001341281"/>
    </source>
</evidence>
<name>A0AAQ3SUD8_PASNO</name>
<protein>
    <recommendedName>
        <fullName evidence="6">Integrase catalytic domain-containing protein</fullName>
    </recommendedName>
</protein>
<accession>A0AAQ3SUD8</accession>
<dbReference type="Pfam" id="PF07727">
    <property type="entry name" value="RVT_2"/>
    <property type="match status" value="1"/>
</dbReference>
<dbReference type="PANTHER" id="PTHR42648:SF25">
    <property type="entry name" value="RNA-DIRECTED DNA POLYMERASE"/>
    <property type="match status" value="1"/>
</dbReference>
<dbReference type="InterPro" id="IPR054722">
    <property type="entry name" value="PolX-like_BBD"/>
</dbReference>
<keyword evidence="4" id="KW-0378">Hydrolase</keyword>
<dbReference type="Pfam" id="PF00665">
    <property type="entry name" value="rve"/>
    <property type="match status" value="1"/>
</dbReference>
<dbReference type="Gene3D" id="3.30.420.10">
    <property type="entry name" value="Ribonuclease H-like superfamily/Ribonuclease H"/>
    <property type="match status" value="1"/>
</dbReference>
<keyword evidence="3" id="KW-0064">Aspartyl protease</keyword>
<dbReference type="PANTHER" id="PTHR42648">
    <property type="entry name" value="TRANSPOSASE, PUTATIVE-RELATED"/>
    <property type="match status" value="1"/>
</dbReference>
<dbReference type="SUPFAM" id="SSF56672">
    <property type="entry name" value="DNA/RNA polymerases"/>
    <property type="match status" value="1"/>
</dbReference>
<reference evidence="7 8" key="1">
    <citation type="submission" date="2024-02" db="EMBL/GenBank/DDBJ databases">
        <title>High-quality chromosome-scale genome assembly of Pensacola bahiagrass (Paspalum notatum Flugge var. saurae).</title>
        <authorList>
            <person name="Vega J.M."/>
            <person name="Podio M."/>
            <person name="Orjuela J."/>
            <person name="Siena L.A."/>
            <person name="Pessino S.C."/>
            <person name="Combes M.C."/>
            <person name="Mariac C."/>
            <person name="Albertini E."/>
            <person name="Pupilli F."/>
            <person name="Ortiz J.P.A."/>
            <person name="Leblanc O."/>
        </authorList>
    </citation>
    <scope>NUCLEOTIDE SEQUENCE [LARGE SCALE GENOMIC DNA]</scope>
    <source>
        <strain evidence="7">R1</strain>
        <tissue evidence="7">Leaf</tissue>
    </source>
</reference>
<dbReference type="SUPFAM" id="SSF53098">
    <property type="entry name" value="Ribonuclease H-like"/>
    <property type="match status" value="1"/>
</dbReference>
<feature type="region of interest" description="Disordered" evidence="5">
    <location>
        <begin position="457"/>
        <end position="507"/>
    </location>
</feature>
<dbReference type="PROSITE" id="PS50994">
    <property type="entry name" value="INTEGRASE"/>
    <property type="match status" value="1"/>
</dbReference>
<evidence type="ECO:0000256" key="4">
    <source>
        <dbReference type="ARBA" id="ARBA00022801"/>
    </source>
</evidence>
<dbReference type="GO" id="GO:0046872">
    <property type="term" value="F:metal ion binding"/>
    <property type="evidence" value="ECO:0007669"/>
    <property type="project" value="UniProtKB-KW"/>
</dbReference>
<dbReference type="InterPro" id="IPR039537">
    <property type="entry name" value="Retrotran_Ty1/copia-like"/>
</dbReference>
<dbReference type="GO" id="GO:0004190">
    <property type="term" value="F:aspartic-type endopeptidase activity"/>
    <property type="evidence" value="ECO:0007669"/>
    <property type="project" value="UniProtKB-KW"/>
</dbReference>
<organism evidence="7 8">
    <name type="scientific">Paspalum notatum var. saurae</name>
    <dbReference type="NCBI Taxonomy" id="547442"/>
    <lineage>
        <taxon>Eukaryota</taxon>
        <taxon>Viridiplantae</taxon>
        <taxon>Streptophyta</taxon>
        <taxon>Embryophyta</taxon>
        <taxon>Tracheophyta</taxon>
        <taxon>Spermatophyta</taxon>
        <taxon>Magnoliopsida</taxon>
        <taxon>Liliopsida</taxon>
        <taxon>Poales</taxon>
        <taxon>Poaceae</taxon>
        <taxon>PACMAD clade</taxon>
        <taxon>Panicoideae</taxon>
        <taxon>Andropogonodae</taxon>
        <taxon>Paspaleae</taxon>
        <taxon>Paspalinae</taxon>
        <taxon>Paspalum</taxon>
    </lineage>
</organism>
<dbReference type="Pfam" id="PF22936">
    <property type="entry name" value="Pol_BBD"/>
    <property type="match status" value="1"/>
</dbReference>
<sequence length="1055" mass="117508">MDSRHGGDDHMTSARSTFSELDSGIHGTVKFGDGSVIGIEGRGTVLFNRKSGKHQALTGVYHIPRLTTNIISLGQLEEDGFKILLESGFLRIWDRRRRLLAKVPRAANRLYQLTLDITQPVCLAAQGTNAAWRWHARYGHLNFRALRELAHQEMVKGLPQLDHVDQVCDSCLAGKQRRLPFPRKAKYRAQNKLELVHGDIYGPVTPMTPSGNKFFLLLVDDLSRFMWLILLGSKDQAAAAIMRFKRRAEAEAGGKLGTLRTDRGGEFTTHAFAEYYVEQGIQRHLTAPYTPQQNGVVERRNQTIMGMARSMMKAMALPGWFWGEAVTTAVFILNRASTRSVDGKTPFKVWYGYKPPMHYFRTFGCMAHVKTAGKHLGKLDDRSTPMVFVGYKAGTKAYRFYNPVARRVHVSRDAMFEEECGWDWGAEKGAGPEDDAEPFHVEFISSLVRRGEPGAQVVPATQSPTLGTPASPPAPTSAATPTCGSEPSTPPATFTSPLVGDVDLDEDHNDTPLRFRAVDNVLGPVSPPGLVEQQVVQELMVAIDDEPTTAEEAKRFKEWRNAMLEEMASIEQNKTWSLVDLPAGQRAIGLKWVFKLKRDEHGNISKFKARLVAKGYVQRQGVDYEEVFAPVARMKSVRILLAVAAHRGWAVHHMDVKSAFLNGELAEEVYVVQPPGFVAAGHERKVLKLHKALYGLKQAPRAWNAKLDTSLKQLGFSKSEYEHGLYTRKTNTSQLIVGIYVDDLIITGESTKEIKAFKEEMKALFRMSDLGALTYYLGIEVRQGRRGIELSQAAYAKKVSEKAGMGACNGATTPMEARLELSKASVKPAVDATEYRILIGSLRYLLNTRPELSYSVGYLSRFMEEPKEDHKDAVKWLLRYVAGTINHGLLYTDNGGDLDLLGYSDSGMSGDVDGRKSTSGVIFFLGGNPVTWQSQKQRVVALSSCEAEYIAGAAAACQAMWLKRVLGDVLGVKISTPKLRMDNQSAIELSKNPVFHERSKHIDVKFHFIRECVGNGDIDLKFAGTQEQLMDILTKPLTKERFQELREKIGVIKLQ</sequence>
<dbReference type="CDD" id="cd09272">
    <property type="entry name" value="RNase_HI_RT_Ty1"/>
    <property type="match status" value="1"/>
</dbReference>
<feature type="compositionally biased region" description="Polar residues" evidence="5">
    <location>
        <begin position="483"/>
        <end position="496"/>
    </location>
</feature>
<proteinExistence type="predicted"/>
<dbReference type="AlphaFoldDB" id="A0AAQ3SUD8"/>
<evidence type="ECO:0000313" key="7">
    <source>
        <dbReference type="EMBL" id="WVZ61109.1"/>
    </source>
</evidence>
<gene>
    <name evidence="7" type="ORF">U9M48_011031</name>
</gene>
<evidence type="ECO:0000259" key="6">
    <source>
        <dbReference type="PROSITE" id="PS50994"/>
    </source>
</evidence>
<feature type="domain" description="Integrase catalytic" evidence="6">
    <location>
        <begin position="188"/>
        <end position="354"/>
    </location>
</feature>
<dbReference type="GO" id="GO:0006508">
    <property type="term" value="P:proteolysis"/>
    <property type="evidence" value="ECO:0007669"/>
    <property type="project" value="UniProtKB-KW"/>
</dbReference>
<dbReference type="Pfam" id="PF25597">
    <property type="entry name" value="SH3_retrovirus"/>
    <property type="match status" value="1"/>
</dbReference>
<dbReference type="Proteomes" id="UP001341281">
    <property type="component" value="Chromosome 02"/>
</dbReference>
<keyword evidence="8" id="KW-1185">Reference proteome</keyword>
<dbReference type="GO" id="GO:0015074">
    <property type="term" value="P:DNA integration"/>
    <property type="evidence" value="ECO:0007669"/>
    <property type="project" value="InterPro"/>
</dbReference>
<dbReference type="GO" id="GO:0003676">
    <property type="term" value="F:nucleic acid binding"/>
    <property type="evidence" value="ECO:0007669"/>
    <property type="project" value="InterPro"/>
</dbReference>
<dbReference type="InterPro" id="IPR043502">
    <property type="entry name" value="DNA/RNA_pol_sf"/>
</dbReference>
<dbReference type="InterPro" id="IPR036397">
    <property type="entry name" value="RNaseH_sf"/>
</dbReference>
<evidence type="ECO:0000256" key="3">
    <source>
        <dbReference type="ARBA" id="ARBA00022750"/>
    </source>
</evidence>